<evidence type="ECO:0000256" key="5">
    <source>
        <dbReference type="ARBA" id="ARBA00023136"/>
    </source>
</evidence>
<dbReference type="PANTHER" id="PTHR30213:SF0">
    <property type="entry name" value="UPF0761 MEMBRANE PROTEIN YIHY"/>
    <property type="match status" value="1"/>
</dbReference>
<evidence type="ECO:0000256" key="4">
    <source>
        <dbReference type="ARBA" id="ARBA00022989"/>
    </source>
</evidence>
<evidence type="ECO:0000256" key="2">
    <source>
        <dbReference type="ARBA" id="ARBA00022475"/>
    </source>
</evidence>
<organism evidence="7 8">
    <name type="scientific">Rhodoplanes azumiensis</name>
    <dbReference type="NCBI Taxonomy" id="1897628"/>
    <lineage>
        <taxon>Bacteria</taxon>
        <taxon>Pseudomonadati</taxon>
        <taxon>Pseudomonadota</taxon>
        <taxon>Alphaproteobacteria</taxon>
        <taxon>Hyphomicrobiales</taxon>
        <taxon>Nitrobacteraceae</taxon>
        <taxon>Rhodoplanes</taxon>
    </lineage>
</organism>
<dbReference type="RefSeq" id="WP_378480064.1">
    <property type="nucleotide sequence ID" value="NZ_JBHUIW010000040.1"/>
</dbReference>
<sequence>MPLLVLTIPARIAADAFLAFNRDDGWAIASHIALSTLMSLFPFLIFVTALSGFLGTQDLADQVALLLLEAWPEEVSGPIASEIESVLTTAHGGILTIGAGLALYFSSSGVESLRIGLNRGYEVVETRPWWLLRLESIAYVLVGALGLVALAFLIVLGPLIFAALIPWFPNLRQFEVSLTVARFGIASVVLVVALTLIHKWLPAGRRTFDEIAPGIAVTLAMWLITGVLFGRYLSEFANAYVTMYAGLASAMIALVFLYWTATIFVFGAALNQAVIRRRDATRE</sequence>
<feature type="transmembrane region" description="Helical" evidence="6">
    <location>
        <begin position="213"/>
        <end position="233"/>
    </location>
</feature>
<evidence type="ECO:0000313" key="8">
    <source>
        <dbReference type="Proteomes" id="UP001597314"/>
    </source>
</evidence>
<keyword evidence="4 6" id="KW-1133">Transmembrane helix</keyword>
<comment type="caution">
    <text evidence="7">The sequence shown here is derived from an EMBL/GenBank/DDBJ whole genome shotgun (WGS) entry which is preliminary data.</text>
</comment>
<keyword evidence="8" id="KW-1185">Reference proteome</keyword>
<reference evidence="8" key="1">
    <citation type="journal article" date="2019" name="Int. J. Syst. Evol. Microbiol.">
        <title>The Global Catalogue of Microorganisms (GCM) 10K type strain sequencing project: providing services to taxonomists for standard genome sequencing and annotation.</title>
        <authorList>
            <consortium name="The Broad Institute Genomics Platform"/>
            <consortium name="The Broad Institute Genome Sequencing Center for Infectious Disease"/>
            <person name="Wu L."/>
            <person name="Ma J."/>
        </authorList>
    </citation>
    <scope>NUCLEOTIDE SEQUENCE [LARGE SCALE GENOMIC DNA]</scope>
    <source>
        <strain evidence="8">CGMCC 1.6774</strain>
    </source>
</reference>
<comment type="subcellular location">
    <subcellularLocation>
        <location evidence="1">Cell membrane</location>
        <topology evidence="1">Multi-pass membrane protein</topology>
    </subcellularLocation>
</comment>
<dbReference type="PIRSF" id="PIRSF035875">
    <property type="entry name" value="RNase_BN"/>
    <property type="match status" value="1"/>
</dbReference>
<keyword evidence="3 6" id="KW-0812">Transmembrane</keyword>
<proteinExistence type="predicted"/>
<dbReference type="PANTHER" id="PTHR30213">
    <property type="entry name" value="INNER MEMBRANE PROTEIN YHJD"/>
    <property type="match status" value="1"/>
</dbReference>
<keyword evidence="2" id="KW-1003">Cell membrane</keyword>
<evidence type="ECO:0000313" key="7">
    <source>
        <dbReference type="EMBL" id="MFD2184933.1"/>
    </source>
</evidence>
<feature type="transmembrane region" description="Helical" evidence="6">
    <location>
        <begin position="28"/>
        <end position="50"/>
    </location>
</feature>
<dbReference type="InterPro" id="IPR017039">
    <property type="entry name" value="Virul_fac_BrkB"/>
</dbReference>
<dbReference type="Proteomes" id="UP001597314">
    <property type="component" value="Unassembled WGS sequence"/>
</dbReference>
<keyword evidence="5 6" id="KW-0472">Membrane</keyword>
<dbReference type="EMBL" id="JBHUIW010000040">
    <property type="protein sequence ID" value="MFD2184933.1"/>
    <property type="molecule type" value="Genomic_DNA"/>
</dbReference>
<dbReference type="Pfam" id="PF03631">
    <property type="entry name" value="Virul_fac_BrkB"/>
    <property type="match status" value="1"/>
</dbReference>
<evidence type="ECO:0000256" key="1">
    <source>
        <dbReference type="ARBA" id="ARBA00004651"/>
    </source>
</evidence>
<evidence type="ECO:0000256" key="6">
    <source>
        <dbReference type="SAM" id="Phobius"/>
    </source>
</evidence>
<name>A0ABW5APM2_9BRAD</name>
<evidence type="ECO:0000256" key="3">
    <source>
        <dbReference type="ARBA" id="ARBA00022692"/>
    </source>
</evidence>
<gene>
    <name evidence="7" type="ORF">ACFSOX_22485</name>
</gene>
<accession>A0ABW5APM2</accession>
<feature type="transmembrane region" description="Helical" evidence="6">
    <location>
        <begin position="137"/>
        <end position="168"/>
    </location>
</feature>
<feature type="transmembrane region" description="Helical" evidence="6">
    <location>
        <begin position="180"/>
        <end position="201"/>
    </location>
</feature>
<protein>
    <submittedName>
        <fullName evidence="7">YihY/virulence factor BrkB family protein</fullName>
    </submittedName>
</protein>
<feature type="transmembrane region" description="Helical" evidence="6">
    <location>
        <begin position="245"/>
        <end position="270"/>
    </location>
</feature>